<gene>
    <name evidence="1" type="ORF">GMA3_71</name>
</gene>
<sequence length="57" mass="6570">MEDAEVRANSDSSRPHGIYIYNDELFIEGCDCSAKVDSIETAIEMRDLIDKYINERK</sequence>
<dbReference type="Proteomes" id="UP000204451">
    <property type="component" value="Segment"/>
</dbReference>
<evidence type="ECO:0000313" key="1">
    <source>
        <dbReference type="EMBL" id="AKL88248.1"/>
    </source>
</evidence>
<dbReference type="RefSeq" id="YP_009188639.1">
    <property type="nucleotide sequence ID" value="NC_028668.1"/>
</dbReference>
<accession>A0A0K0NKZ8</accession>
<protein>
    <submittedName>
        <fullName evidence="1">Uncharacterized protein</fullName>
    </submittedName>
</protein>
<evidence type="ECO:0000313" key="2">
    <source>
        <dbReference type="Proteomes" id="UP000204451"/>
    </source>
</evidence>
<dbReference type="GeneID" id="26516942"/>
<dbReference type="KEGG" id="vg:26516942"/>
<keyword evidence="2" id="KW-1185">Reference proteome</keyword>
<name>A0A0K0NKZ8_9CAUD</name>
<reference evidence="1 2" key="1">
    <citation type="journal article" date="2015" name="PLoS ONE">
        <title>Lysis to Kill: Evaluation of the Lytic Abilities, and Genomics of Nine Bacteriophages Infective for Gordonia spp. and Their Potential Use in Activated Sludge Foam Biocontrol.</title>
        <authorList>
            <person name="Dyson Z.A."/>
            <person name="Tucci J."/>
            <person name="Seviour R.J."/>
            <person name="Petrovski S."/>
        </authorList>
    </citation>
    <scope>NUCLEOTIDE SEQUENCE [LARGE SCALE GENOMIC DNA]</scope>
</reference>
<organism evidence="1 2">
    <name type="scientific">Gordonia phage GMA3</name>
    <dbReference type="NCBI Taxonomy" id="1647284"/>
    <lineage>
        <taxon>Viruses</taxon>
        <taxon>Duplodnaviria</taxon>
        <taxon>Heunggongvirae</taxon>
        <taxon>Uroviricota</taxon>
        <taxon>Caudoviricetes</taxon>
        <taxon>Gamtrevirus</taxon>
        <taxon>Gamtrevirus GMA3</taxon>
    </lineage>
</organism>
<dbReference type="EMBL" id="KR063279">
    <property type="protein sequence ID" value="AKL88248.1"/>
    <property type="molecule type" value="Genomic_DNA"/>
</dbReference>
<proteinExistence type="predicted"/>